<comment type="caution">
    <text evidence="3">The sequence shown here is derived from an EMBL/GenBank/DDBJ whole genome shotgun (WGS) entry which is preliminary data.</text>
</comment>
<dbReference type="Pfam" id="PF01436">
    <property type="entry name" value="NHL"/>
    <property type="match status" value="2"/>
</dbReference>
<keyword evidence="1" id="KW-0677">Repeat</keyword>
<dbReference type="Pfam" id="PF25021">
    <property type="entry name" value="TEN_NHL"/>
    <property type="match status" value="1"/>
</dbReference>
<gene>
    <name evidence="3" type="ORF">LP52_07075</name>
</gene>
<dbReference type="PANTHER" id="PTHR46388">
    <property type="entry name" value="NHL REPEAT-CONTAINING PROTEIN 2"/>
    <property type="match status" value="1"/>
</dbReference>
<evidence type="ECO:0000259" key="2">
    <source>
        <dbReference type="Pfam" id="PF25021"/>
    </source>
</evidence>
<dbReference type="InterPro" id="IPR056822">
    <property type="entry name" value="TEN_NHL"/>
</dbReference>
<sequence length="400" mass="40573">MPLGPLALLFGGGTGVAPARPLRRAGALMLAALAFAPAACSTPARTDKPGTIETVVGTGEPGWLEGGYAGDAGDAVGARLNAPGALAFAADGTLYVADTDNNRIRRVSPDSGTINTVAGGGGKDWARAESATAAALPEVADLAVSSYGDTLYAASTLQNQVAAIAPKEGTIEILAGRGDGSATQLSPPHMERLGALWWPSGVDVGPGGRLYIADSGNGRIVAVGPHEARDAGRPEPDHVRVVAGNGAQGRPGSGYPADGEFAELGRLAVDGDGSLLFVDGIAGLRKLDSYEHTVSAAWNPRLPEHPQAIAVDSRTGILFAADAVENRVLAFTPGRREPIVVAGTGHHGFTGDGGPAEQAALDSPGGLAVSPSGDLYIADTHNHRIRIVHDITAALADRAD</sequence>
<dbReference type="Gene3D" id="2.120.10.30">
    <property type="entry name" value="TolB, C-terminal domain"/>
    <property type="match status" value="3"/>
</dbReference>
<reference evidence="4" key="1">
    <citation type="journal article" date="2015" name="Chem. Biol.">
        <title>Structure, bioactivity, and resistance mechanism of streptomonomicin, an unusual lasso Peptide from an understudied halophilic actinomycete.</title>
        <authorList>
            <person name="Metelev M."/>
            <person name="Tietz J.I."/>
            <person name="Melby J.O."/>
            <person name="Blair P.M."/>
            <person name="Zhu L."/>
            <person name="Livnat I."/>
            <person name="Severinov K."/>
            <person name="Mitchell D.A."/>
        </authorList>
    </citation>
    <scope>NUCLEOTIDE SEQUENCE [LARGE SCALE GENOMIC DNA]</scope>
    <source>
        <strain evidence="4">YIM 90003</strain>
    </source>
</reference>
<dbReference type="EMBL" id="JROO01000011">
    <property type="protein sequence ID" value="KIH99415.1"/>
    <property type="molecule type" value="Genomic_DNA"/>
</dbReference>
<dbReference type="InterPro" id="IPR011042">
    <property type="entry name" value="6-blade_b-propeller_TolB-like"/>
</dbReference>
<evidence type="ECO:0000256" key="1">
    <source>
        <dbReference type="ARBA" id="ARBA00022737"/>
    </source>
</evidence>
<dbReference type="SUPFAM" id="SSF75011">
    <property type="entry name" value="3-carboxy-cis,cis-mucoante lactonizing enzyme"/>
    <property type="match status" value="1"/>
</dbReference>
<organism evidence="3 4">
    <name type="scientific">Streptomonospora alba</name>
    <dbReference type="NCBI Taxonomy" id="183763"/>
    <lineage>
        <taxon>Bacteria</taxon>
        <taxon>Bacillati</taxon>
        <taxon>Actinomycetota</taxon>
        <taxon>Actinomycetes</taxon>
        <taxon>Streptosporangiales</taxon>
        <taxon>Nocardiopsidaceae</taxon>
        <taxon>Streptomonospora</taxon>
    </lineage>
</organism>
<proteinExistence type="predicted"/>
<keyword evidence="4" id="KW-1185">Reference proteome</keyword>
<dbReference type="InterPro" id="IPR001258">
    <property type="entry name" value="NHL_repeat"/>
</dbReference>
<dbReference type="RefSeq" id="WP_040271816.1">
    <property type="nucleotide sequence ID" value="NZ_JROO01000011.1"/>
</dbReference>
<dbReference type="PANTHER" id="PTHR46388:SF2">
    <property type="entry name" value="NHL REPEAT-CONTAINING PROTEIN 2"/>
    <property type="match status" value="1"/>
</dbReference>
<accession>A0A0C2JKE6</accession>
<dbReference type="AlphaFoldDB" id="A0A0C2JKE6"/>
<dbReference type="Proteomes" id="UP000031675">
    <property type="component" value="Unassembled WGS sequence"/>
</dbReference>
<evidence type="ECO:0000313" key="4">
    <source>
        <dbReference type="Proteomes" id="UP000031675"/>
    </source>
</evidence>
<protein>
    <recommendedName>
        <fullName evidence="2">Teneurin NHL domain-containing protein</fullName>
    </recommendedName>
</protein>
<evidence type="ECO:0000313" key="3">
    <source>
        <dbReference type="EMBL" id="KIH99415.1"/>
    </source>
</evidence>
<name>A0A0C2JKE6_9ACTN</name>
<dbReference type="STRING" id="183763.LP52_07075"/>
<feature type="domain" description="Teneurin NHL" evidence="2">
    <location>
        <begin position="68"/>
        <end position="108"/>
    </location>
</feature>